<dbReference type="GeneID" id="80518228"/>
<reference evidence="1" key="2">
    <citation type="journal article" date="2018" name="Nat. Commun.">
        <title>Tailed giant Tupanvirus possesses the most complete translational apparatus of the known virosphere.</title>
        <authorList>
            <person name="Abrahao J."/>
            <person name="Silva L."/>
            <person name="Silva L.S."/>
            <person name="Khalil J.Y.B."/>
            <person name="Rodrigues R."/>
            <person name="Arantes T."/>
            <person name="Assis F."/>
            <person name="Boratto P."/>
            <person name="Andrade M."/>
            <person name="Kroon E.G."/>
            <person name="Ribeiro B."/>
            <person name="Bergier I."/>
            <person name="Seligmann H."/>
            <person name="Ghigo E."/>
            <person name="Colson P."/>
            <person name="Levasseur A."/>
            <person name="Kroemer G."/>
            <person name="Raoult D."/>
            <person name="La Scola B."/>
        </authorList>
    </citation>
    <scope>NUCLEOTIDE SEQUENCE [LARGE SCALE GENOMIC DNA]</scope>
    <source>
        <strain evidence="1">Soda lake</strain>
    </source>
</reference>
<sequence>MSTSEASIATELTSSKSQSHMSKSLDGINLDNLPEFISSMVGVFRDKRFINDEIYENLDDDNLESVSVESNEITNKPQNNTNNLVYSIMEIMNNISKNKYKLIFELYSKIDTDESSETKINISKSATKIYEMLNCTKNEKEVLCKPEFRTELIIFYRYFKLYVSEQLDKQKMEINKIIEQIDTNPESFDINKILEEIAPKQN</sequence>
<dbReference type="KEGG" id="vg:80518228"/>
<name>A0A6N1NIV0_9VIRU</name>
<accession>A0A6N1NIV0</accession>
<protein>
    <submittedName>
        <fullName evidence="1">Putative orfan</fullName>
    </submittedName>
</protein>
<organism evidence="1">
    <name type="scientific">Tupanvirus soda lake</name>
    <dbReference type="NCBI Taxonomy" id="2126985"/>
    <lineage>
        <taxon>Viruses</taxon>
        <taxon>Varidnaviria</taxon>
        <taxon>Bamfordvirae</taxon>
        <taxon>Nucleocytoviricota</taxon>
        <taxon>Megaviricetes</taxon>
        <taxon>Imitervirales</taxon>
        <taxon>Mimiviridae</taxon>
        <taxon>Megamimivirinae</taxon>
        <taxon>Tupanvirus</taxon>
        <taxon>Tupanvirus salinum</taxon>
    </lineage>
</organism>
<proteinExistence type="predicted"/>
<evidence type="ECO:0000313" key="1">
    <source>
        <dbReference type="EMBL" id="QKU34815.1"/>
    </source>
</evidence>
<dbReference type="RefSeq" id="YP_010781464.1">
    <property type="nucleotide sequence ID" value="NC_075039.1"/>
</dbReference>
<reference evidence="1" key="1">
    <citation type="submission" date="2017-01" db="EMBL/GenBank/DDBJ databases">
        <authorList>
            <person name="Assis F.L."/>
            <person name="Abrahao J.S."/>
            <person name="Silva L."/>
            <person name="Khalil J.B."/>
            <person name="Rodrigues R."/>
            <person name="Silva L.S."/>
            <person name="Arantes T."/>
            <person name="Boratto P."/>
            <person name="Andrade M."/>
            <person name="Kroon E.G."/>
            <person name="Ribeiro B."/>
            <person name="Bergier I."/>
            <person name="Seligmann H."/>
            <person name="Ghigo E."/>
            <person name="Colson P."/>
            <person name="Levasseur A."/>
            <person name="Raoult D."/>
            <person name="Scola B.L."/>
        </authorList>
    </citation>
    <scope>NUCLEOTIDE SEQUENCE</scope>
    <source>
        <strain evidence="1">Soda lake</strain>
    </source>
</reference>
<dbReference type="EMBL" id="KY523104">
    <property type="protein sequence ID" value="QKU34815.1"/>
    <property type="molecule type" value="Genomic_DNA"/>
</dbReference>